<evidence type="ECO:0000256" key="2">
    <source>
        <dbReference type="ARBA" id="ARBA00023125"/>
    </source>
</evidence>
<evidence type="ECO:0000256" key="1">
    <source>
        <dbReference type="ARBA" id="ARBA00023015"/>
    </source>
</evidence>
<evidence type="ECO:0000256" key="3">
    <source>
        <dbReference type="ARBA" id="ARBA00023163"/>
    </source>
</evidence>
<accession>A0AAX6FN91</accession>
<dbReference type="PANTHER" id="PTHR12802">
    <property type="entry name" value="SWI/SNF COMPLEX-RELATED"/>
    <property type="match status" value="1"/>
</dbReference>
<keyword evidence="3" id="KW-0804">Transcription</keyword>
<evidence type="ECO:0000259" key="8">
    <source>
        <dbReference type="PROSITE" id="PS51293"/>
    </source>
</evidence>
<dbReference type="PANTHER" id="PTHR12802:SF61">
    <property type="entry name" value="SWI_SNF COMPLEX SUBUNIT SWI3C"/>
    <property type="match status" value="1"/>
</dbReference>
<keyword evidence="2" id="KW-0238">DNA-binding</keyword>
<evidence type="ECO:0000256" key="4">
    <source>
        <dbReference type="ARBA" id="ARBA00023242"/>
    </source>
</evidence>
<evidence type="ECO:0000259" key="7">
    <source>
        <dbReference type="PROSITE" id="PS50934"/>
    </source>
</evidence>
<feature type="compositionally biased region" description="Acidic residues" evidence="5">
    <location>
        <begin position="28"/>
        <end position="42"/>
    </location>
</feature>
<dbReference type="Pfam" id="PF04433">
    <property type="entry name" value="SWIRM"/>
    <property type="match status" value="1"/>
</dbReference>
<feature type="compositionally biased region" description="Basic and acidic residues" evidence="5">
    <location>
        <begin position="523"/>
        <end position="532"/>
    </location>
</feature>
<gene>
    <name evidence="9" type="ORF">M6B38_414145</name>
</gene>
<evidence type="ECO:0000259" key="6">
    <source>
        <dbReference type="PROSITE" id="PS50090"/>
    </source>
</evidence>
<feature type="domain" description="SWIRM" evidence="7">
    <location>
        <begin position="160"/>
        <end position="258"/>
    </location>
</feature>
<evidence type="ECO:0000313" key="10">
    <source>
        <dbReference type="Proteomes" id="UP001140949"/>
    </source>
</evidence>
<dbReference type="Pfam" id="PF16495">
    <property type="entry name" value="SWIRM-assoc_1"/>
    <property type="match status" value="1"/>
</dbReference>
<dbReference type="InterPro" id="IPR001005">
    <property type="entry name" value="SANT/Myb"/>
</dbReference>
<feature type="region of interest" description="Disordered" evidence="5">
    <location>
        <begin position="523"/>
        <end position="544"/>
    </location>
</feature>
<dbReference type="InterPro" id="IPR032451">
    <property type="entry name" value="SMARCC_C"/>
</dbReference>
<keyword evidence="1" id="KW-0805">Transcription regulation</keyword>
<dbReference type="SUPFAM" id="SSF46689">
    <property type="entry name" value="Homeodomain-like"/>
    <property type="match status" value="2"/>
</dbReference>
<dbReference type="InterPro" id="IPR007526">
    <property type="entry name" value="SWIRM"/>
</dbReference>
<sequence>MSPASPSLPSSDSRPKWRKRKRRQKPQDEEEEDEEEEEEAEEEQRRGREPSPPPNNSDPGMESVSDPGFRVSDFPPAVRRNVARPHPSVLALVASERFATVARPLPALENVSHGQLQALSAVPADHLTDQDKGSATYVCTPPALMEGKGVVKRFGDGRLLLVPMHSDWFLPTSVYRLERQVVPHFFSGKSTGHTPEKYIALRNSIVSRYLENPGRRLSFGDCQGLVSSSELYDLSRMVRFLDHWGIINYLAASSVHRGLRMAGSLIKEEGNGELIVQTAPLRSIDSLILFDRPKCSIRQEDIALLASSSSGPKDSGGAADDLDNKIRERLSEHACSYCSRPLPRLHYQSRKEVDTILCSECFHDAKFITAHSSIDFQRVDSRKDTLDLDGDSWTDQETLMLLEALEKYSDNWNEIAEHVGTKSKAQCMLHFLRLPMEDSLLENIEVPKTAMPFDSSKAHDPGFSCLNSNGDNSGSTLHSGDQLPFANSANPVMSLVAFLASAIGPRVAAACACASLAVLTKGDSRSRSDNMHSEVGPLGAHANLGHRKDEIVEDQSPHAKKDATSPLSPDAVKFAAMSGLSAAATKAKLFADQEEREVQRLVATIINHQLKRLELKLKQFAEVETLLLKECEQVERTRQRLSTERVRMAAAHFGATAGPNLPVAAGPAAAMNANPRPSVVMQAPVVQTNIAAPASFGNSIPPNAHPHMQFMQRQHMFGFGPRLPLSAIHPSPSPSQPSQNAIFNSGMPNASTSNHHPLLRSSSGNNSSIG</sequence>
<dbReference type="InterPro" id="IPR036388">
    <property type="entry name" value="WH-like_DNA-bd_sf"/>
</dbReference>
<dbReference type="Proteomes" id="UP001140949">
    <property type="component" value="Unassembled WGS sequence"/>
</dbReference>
<feature type="compositionally biased region" description="Low complexity" evidence="5">
    <location>
        <begin position="1"/>
        <end position="12"/>
    </location>
</feature>
<dbReference type="PROSITE" id="PS51293">
    <property type="entry name" value="SANT"/>
    <property type="match status" value="1"/>
</dbReference>
<feature type="region of interest" description="Disordered" evidence="5">
    <location>
        <begin position="1"/>
        <end position="72"/>
    </location>
</feature>
<dbReference type="InterPro" id="IPR017884">
    <property type="entry name" value="SANT_dom"/>
</dbReference>
<evidence type="ECO:0000313" key="9">
    <source>
        <dbReference type="EMBL" id="KAJ6817485.1"/>
    </source>
</evidence>
<dbReference type="AlphaFoldDB" id="A0AAX6FN91"/>
<dbReference type="PROSITE" id="PS50090">
    <property type="entry name" value="MYB_LIKE"/>
    <property type="match status" value="1"/>
</dbReference>
<evidence type="ECO:0000256" key="5">
    <source>
        <dbReference type="SAM" id="MobiDB-lite"/>
    </source>
</evidence>
<feature type="domain" description="SANT" evidence="8">
    <location>
        <begin position="388"/>
        <end position="439"/>
    </location>
</feature>
<dbReference type="Gene3D" id="1.10.10.10">
    <property type="entry name" value="Winged helix-like DNA-binding domain superfamily/Winged helix DNA-binding domain"/>
    <property type="match status" value="1"/>
</dbReference>
<dbReference type="EMBL" id="JANAVB010027887">
    <property type="protein sequence ID" value="KAJ6817485.1"/>
    <property type="molecule type" value="Genomic_DNA"/>
</dbReference>
<dbReference type="CDD" id="cd00167">
    <property type="entry name" value="SANT"/>
    <property type="match status" value="1"/>
</dbReference>
<organism evidence="9 10">
    <name type="scientific">Iris pallida</name>
    <name type="common">Sweet iris</name>
    <dbReference type="NCBI Taxonomy" id="29817"/>
    <lineage>
        <taxon>Eukaryota</taxon>
        <taxon>Viridiplantae</taxon>
        <taxon>Streptophyta</taxon>
        <taxon>Embryophyta</taxon>
        <taxon>Tracheophyta</taxon>
        <taxon>Spermatophyta</taxon>
        <taxon>Magnoliopsida</taxon>
        <taxon>Liliopsida</taxon>
        <taxon>Asparagales</taxon>
        <taxon>Iridaceae</taxon>
        <taxon>Iridoideae</taxon>
        <taxon>Irideae</taxon>
        <taxon>Iris</taxon>
    </lineage>
</organism>
<dbReference type="Pfam" id="PF00249">
    <property type="entry name" value="Myb_DNA-binding"/>
    <property type="match status" value="1"/>
</dbReference>
<feature type="domain" description="Myb-like" evidence="6">
    <location>
        <begin position="385"/>
        <end position="435"/>
    </location>
</feature>
<feature type="region of interest" description="Disordered" evidence="5">
    <location>
        <begin position="721"/>
        <end position="770"/>
    </location>
</feature>
<reference evidence="9" key="2">
    <citation type="submission" date="2023-04" db="EMBL/GenBank/DDBJ databases">
        <authorList>
            <person name="Bruccoleri R.E."/>
            <person name="Oakeley E.J."/>
            <person name="Faust A.-M."/>
            <person name="Dessus-Babus S."/>
            <person name="Altorfer M."/>
            <person name="Burckhardt D."/>
            <person name="Oertli M."/>
            <person name="Naumann U."/>
            <person name="Petersen F."/>
            <person name="Wong J."/>
        </authorList>
    </citation>
    <scope>NUCLEOTIDE SEQUENCE</scope>
    <source>
        <strain evidence="9">GSM-AAB239-AS_SAM_17_03QT</strain>
        <tissue evidence="9">Leaf</tissue>
    </source>
</reference>
<name>A0AAX6FN91_IRIPA</name>
<dbReference type="InterPro" id="IPR009057">
    <property type="entry name" value="Homeodomain-like_sf"/>
</dbReference>
<feature type="compositionally biased region" description="Polar residues" evidence="5">
    <location>
        <begin position="740"/>
        <end position="770"/>
    </location>
</feature>
<dbReference type="FunFam" id="1.10.10.60:FF:000014">
    <property type="entry name" value="SWI/SNF complex subunit SMARCC2 isoform C"/>
    <property type="match status" value="1"/>
</dbReference>
<keyword evidence="4" id="KW-0539">Nucleus</keyword>
<keyword evidence="10" id="KW-1185">Reference proteome</keyword>
<proteinExistence type="predicted"/>
<dbReference type="SMART" id="SM00717">
    <property type="entry name" value="SANT"/>
    <property type="match status" value="1"/>
</dbReference>
<dbReference type="Gene3D" id="1.10.10.60">
    <property type="entry name" value="Homeodomain-like"/>
    <property type="match status" value="1"/>
</dbReference>
<protein>
    <submittedName>
        <fullName evidence="9">SWI/SNF complex subunit SWI3C isoform X1</fullName>
    </submittedName>
</protein>
<reference evidence="9" key="1">
    <citation type="journal article" date="2023" name="GigaByte">
        <title>Genome assembly of the bearded iris, Iris pallida Lam.</title>
        <authorList>
            <person name="Bruccoleri R.E."/>
            <person name="Oakeley E.J."/>
            <person name="Faust A.M.E."/>
            <person name="Altorfer M."/>
            <person name="Dessus-Babus S."/>
            <person name="Burckhardt D."/>
            <person name="Oertli M."/>
            <person name="Naumann U."/>
            <person name="Petersen F."/>
            <person name="Wong J."/>
        </authorList>
    </citation>
    <scope>NUCLEOTIDE SEQUENCE</scope>
    <source>
        <strain evidence="9">GSM-AAB239-AS_SAM_17_03QT</strain>
    </source>
</reference>
<dbReference type="PROSITE" id="PS50934">
    <property type="entry name" value="SWIRM"/>
    <property type="match status" value="1"/>
</dbReference>
<comment type="caution">
    <text evidence="9">The sequence shown here is derived from an EMBL/GenBank/DDBJ whole genome shotgun (WGS) entry which is preliminary data.</text>
</comment>
<dbReference type="GO" id="GO:0003677">
    <property type="term" value="F:DNA binding"/>
    <property type="evidence" value="ECO:0007669"/>
    <property type="project" value="UniProtKB-KW"/>
</dbReference>
<dbReference type="GO" id="GO:0005634">
    <property type="term" value="C:nucleus"/>
    <property type="evidence" value="ECO:0007669"/>
    <property type="project" value="UniProtKB-ARBA"/>
</dbReference>